<comment type="caution">
    <text evidence="1">The sequence shown here is derived from an EMBL/GenBank/DDBJ whole genome shotgun (WGS) entry which is preliminary data.</text>
</comment>
<dbReference type="AlphaFoldDB" id="A0A395S494"/>
<organism evidence="1 2">
    <name type="scientific">Fusarium longipes</name>
    <dbReference type="NCBI Taxonomy" id="694270"/>
    <lineage>
        <taxon>Eukaryota</taxon>
        <taxon>Fungi</taxon>
        <taxon>Dikarya</taxon>
        <taxon>Ascomycota</taxon>
        <taxon>Pezizomycotina</taxon>
        <taxon>Sordariomycetes</taxon>
        <taxon>Hypocreomycetidae</taxon>
        <taxon>Hypocreales</taxon>
        <taxon>Nectriaceae</taxon>
        <taxon>Fusarium</taxon>
    </lineage>
</organism>
<dbReference type="EMBL" id="PXOG01000211">
    <property type="protein sequence ID" value="RGP67065.1"/>
    <property type="molecule type" value="Genomic_DNA"/>
</dbReference>
<gene>
    <name evidence="1" type="ORF">FLONG3_8628</name>
</gene>
<name>A0A395S494_9HYPO</name>
<keyword evidence="2" id="KW-1185">Reference proteome</keyword>
<dbReference type="Proteomes" id="UP000266234">
    <property type="component" value="Unassembled WGS sequence"/>
</dbReference>
<protein>
    <submittedName>
        <fullName evidence="1">Uncharacterized protein</fullName>
    </submittedName>
</protein>
<sequence>MPATNAASKQRRIAISASSIVASQTAAISIVVIPTPVSAKIMPRTTNVRLRAAPWIEVQNTIATSILASILTAIERLYPRAGVKESAIDISLVPHQGVPDMWAWMPTRIRTSSASIMANAR</sequence>
<reference evidence="1 2" key="1">
    <citation type="journal article" date="2018" name="PLoS Pathog.">
        <title>Evolution of structural diversity of trichothecenes, a family of toxins produced by plant pathogenic and entomopathogenic fungi.</title>
        <authorList>
            <person name="Proctor R.H."/>
            <person name="McCormick S.P."/>
            <person name="Kim H.S."/>
            <person name="Cardoza R.E."/>
            <person name="Stanley A.M."/>
            <person name="Lindo L."/>
            <person name="Kelly A."/>
            <person name="Brown D.W."/>
            <person name="Lee T."/>
            <person name="Vaughan M.M."/>
            <person name="Alexander N.J."/>
            <person name="Busman M."/>
            <person name="Gutierrez S."/>
        </authorList>
    </citation>
    <scope>NUCLEOTIDE SEQUENCE [LARGE SCALE GENOMIC DNA]</scope>
    <source>
        <strain evidence="1 2">NRRL 20695</strain>
    </source>
</reference>
<accession>A0A395S494</accession>
<evidence type="ECO:0000313" key="2">
    <source>
        <dbReference type="Proteomes" id="UP000266234"/>
    </source>
</evidence>
<evidence type="ECO:0000313" key="1">
    <source>
        <dbReference type="EMBL" id="RGP67065.1"/>
    </source>
</evidence>
<proteinExistence type="predicted"/>